<dbReference type="EMBL" id="FNFM01000011">
    <property type="protein sequence ID" value="SDK70985.1"/>
    <property type="molecule type" value="Genomic_DNA"/>
</dbReference>
<dbReference type="InterPro" id="IPR035905">
    <property type="entry name" value="Barstar-like_sf"/>
</dbReference>
<dbReference type="CDD" id="cd05141">
    <property type="entry name" value="Barstar_evA4336-like"/>
    <property type="match status" value="1"/>
</dbReference>
<name>A0A1G9E4C2_ACTMZ</name>
<reference evidence="4" key="1">
    <citation type="submission" date="2016-10" db="EMBL/GenBank/DDBJ databases">
        <authorList>
            <person name="Varghese N."/>
            <person name="Submissions S."/>
        </authorList>
    </citation>
    <scope>NUCLEOTIDE SEQUENCE [LARGE SCALE GENOMIC DNA]</scope>
    <source>
        <strain evidence="4">DSM 45460</strain>
    </source>
</reference>
<sequence length="139" mass="15104">MMMNAVGFLKRHARKDTAVVEPAPLPVVGTTAQAVEQVRSAGAWPHVVDGSELVNKRMMLCAIAAQLSFPEWAGRNLDALYDCLIDLSWLPSGEHVLIWSGYQVLAEHDPKAYRGIGSVLVAAAQESGERVFRAVCTTD</sequence>
<dbReference type="Proteomes" id="UP000199213">
    <property type="component" value="Unassembled WGS sequence"/>
</dbReference>
<accession>A0A1G9E4C2</accession>
<dbReference type="AlphaFoldDB" id="A0A1G9E4C2"/>
<evidence type="ECO:0000259" key="2">
    <source>
        <dbReference type="Pfam" id="PF01337"/>
    </source>
</evidence>
<protein>
    <submittedName>
        <fullName evidence="3">Barstar (Barnase inhibitor)</fullName>
    </submittedName>
</protein>
<evidence type="ECO:0000256" key="1">
    <source>
        <dbReference type="ARBA" id="ARBA00006845"/>
    </source>
</evidence>
<evidence type="ECO:0000313" key="3">
    <source>
        <dbReference type="EMBL" id="SDK70985.1"/>
    </source>
</evidence>
<dbReference type="InterPro" id="IPR000468">
    <property type="entry name" value="Barstar"/>
</dbReference>
<organism evidence="3 4">
    <name type="scientific">Actinopolyspora mzabensis</name>
    <dbReference type="NCBI Taxonomy" id="995066"/>
    <lineage>
        <taxon>Bacteria</taxon>
        <taxon>Bacillati</taxon>
        <taxon>Actinomycetota</taxon>
        <taxon>Actinomycetes</taxon>
        <taxon>Actinopolysporales</taxon>
        <taxon>Actinopolysporaceae</taxon>
        <taxon>Actinopolyspora</taxon>
    </lineage>
</organism>
<dbReference type="SUPFAM" id="SSF52038">
    <property type="entry name" value="Barstar-related"/>
    <property type="match status" value="1"/>
</dbReference>
<dbReference type="Gene3D" id="3.30.370.10">
    <property type="entry name" value="Barstar-like"/>
    <property type="match status" value="1"/>
</dbReference>
<dbReference type="Pfam" id="PF01337">
    <property type="entry name" value="Barstar"/>
    <property type="match status" value="1"/>
</dbReference>
<proteinExistence type="inferred from homology"/>
<keyword evidence="4" id="KW-1185">Reference proteome</keyword>
<evidence type="ECO:0000313" key="4">
    <source>
        <dbReference type="Proteomes" id="UP000199213"/>
    </source>
</evidence>
<feature type="domain" description="Barstar (barnase inhibitor)" evidence="2">
    <location>
        <begin position="47"/>
        <end position="130"/>
    </location>
</feature>
<comment type="similarity">
    <text evidence="1">Belongs to the barstar family.</text>
</comment>
<gene>
    <name evidence="3" type="ORF">SAMN04487820_111116</name>
</gene>